<proteinExistence type="predicted"/>
<dbReference type="OrthoDB" id="665311at2759"/>
<dbReference type="InterPro" id="IPR055290">
    <property type="entry name" value="At3g26010-like"/>
</dbReference>
<evidence type="ECO:0000313" key="3">
    <source>
        <dbReference type="Proteomes" id="UP000324897"/>
    </source>
</evidence>
<dbReference type="InterPro" id="IPR001810">
    <property type="entry name" value="F-box_dom"/>
</dbReference>
<dbReference type="Pfam" id="PF00646">
    <property type="entry name" value="F-box"/>
    <property type="match status" value="1"/>
</dbReference>
<reference evidence="2 3" key="1">
    <citation type="journal article" date="2019" name="Sci. Rep.">
        <title>A high-quality genome of Eragrostis curvula grass provides insights into Poaceae evolution and supports new strategies to enhance forage quality.</title>
        <authorList>
            <person name="Carballo J."/>
            <person name="Santos B.A.C.M."/>
            <person name="Zappacosta D."/>
            <person name="Garbus I."/>
            <person name="Selva J.P."/>
            <person name="Gallo C.A."/>
            <person name="Diaz A."/>
            <person name="Albertini E."/>
            <person name="Caccamo M."/>
            <person name="Echenique V."/>
        </authorList>
    </citation>
    <scope>NUCLEOTIDE SEQUENCE [LARGE SCALE GENOMIC DNA]</scope>
    <source>
        <strain evidence="3">cv. Victoria</strain>
        <tissue evidence="2">Leaf</tissue>
    </source>
</reference>
<dbReference type="Gramene" id="TVU20505">
    <property type="protein sequence ID" value="TVU20505"/>
    <property type="gene ID" value="EJB05_36716"/>
</dbReference>
<sequence>MERVPPSLPDDIIAEILSRVPYKSLCRFKCVSRPWLALCSDPSVRRKCPQTRSGFFFDSTGFLQFVNVSGRGPPMVDPSLSFLPAGSRDLIISDCCNGLLLCKRKSAQHEKC</sequence>
<comment type="caution">
    <text evidence="2">The sequence shown here is derived from an EMBL/GenBank/DDBJ whole genome shotgun (WGS) entry which is preliminary data.</text>
</comment>
<gene>
    <name evidence="2" type="ORF">EJB05_36716</name>
</gene>
<evidence type="ECO:0000259" key="1">
    <source>
        <dbReference type="SMART" id="SM00256"/>
    </source>
</evidence>
<dbReference type="Proteomes" id="UP000324897">
    <property type="component" value="Chromosome 7"/>
</dbReference>
<dbReference type="SMART" id="SM00256">
    <property type="entry name" value="FBOX"/>
    <property type="match status" value="1"/>
</dbReference>
<feature type="domain" description="F-box" evidence="1">
    <location>
        <begin position="8"/>
        <end position="48"/>
    </location>
</feature>
<dbReference type="CDD" id="cd22157">
    <property type="entry name" value="F-box_AtFBW1-like"/>
    <property type="match status" value="1"/>
</dbReference>
<dbReference type="SUPFAM" id="SSF81383">
    <property type="entry name" value="F-box domain"/>
    <property type="match status" value="1"/>
</dbReference>
<evidence type="ECO:0000313" key="2">
    <source>
        <dbReference type="EMBL" id="TVU20505.1"/>
    </source>
</evidence>
<name>A0A5J9UA32_9POAL</name>
<dbReference type="AlphaFoldDB" id="A0A5J9UA32"/>
<dbReference type="Gene3D" id="1.20.1280.50">
    <property type="match status" value="1"/>
</dbReference>
<accession>A0A5J9UA32</accession>
<dbReference type="PANTHER" id="PTHR35546:SF105">
    <property type="entry name" value="OS05G0139200 PROTEIN"/>
    <property type="match status" value="1"/>
</dbReference>
<protein>
    <recommendedName>
        <fullName evidence="1">F-box domain-containing protein</fullName>
    </recommendedName>
</protein>
<feature type="non-terminal residue" evidence="2">
    <location>
        <position position="1"/>
    </location>
</feature>
<keyword evidence="3" id="KW-1185">Reference proteome</keyword>
<dbReference type="PANTHER" id="PTHR35546">
    <property type="entry name" value="F-BOX PROTEIN INTERACTION DOMAIN PROTEIN-RELATED"/>
    <property type="match status" value="1"/>
</dbReference>
<dbReference type="EMBL" id="RWGY01000029">
    <property type="protein sequence ID" value="TVU20505.1"/>
    <property type="molecule type" value="Genomic_DNA"/>
</dbReference>
<dbReference type="InterPro" id="IPR036047">
    <property type="entry name" value="F-box-like_dom_sf"/>
</dbReference>
<organism evidence="2 3">
    <name type="scientific">Eragrostis curvula</name>
    <name type="common">weeping love grass</name>
    <dbReference type="NCBI Taxonomy" id="38414"/>
    <lineage>
        <taxon>Eukaryota</taxon>
        <taxon>Viridiplantae</taxon>
        <taxon>Streptophyta</taxon>
        <taxon>Embryophyta</taxon>
        <taxon>Tracheophyta</taxon>
        <taxon>Spermatophyta</taxon>
        <taxon>Magnoliopsida</taxon>
        <taxon>Liliopsida</taxon>
        <taxon>Poales</taxon>
        <taxon>Poaceae</taxon>
        <taxon>PACMAD clade</taxon>
        <taxon>Chloridoideae</taxon>
        <taxon>Eragrostideae</taxon>
        <taxon>Eragrostidinae</taxon>
        <taxon>Eragrostis</taxon>
    </lineage>
</organism>